<dbReference type="Proteomes" id="UP000757232">
    <property type="component" value="Unassembled WGS sequence"/>
</dbReference>
<comment type="caution">
    <text evidence="2">The sequence shown here is derived from an EMBL/GenBank/DDBJ whole genome shotgun (WGS) entry which is preliminary data.</text>
</comment>
<feature type="compositionally biased region" description="Gly residues" evidence="1">
    <location>
        <begin position="56"/>
        <end position="69"/>
    </location>
</feature>
<reference evidence="2" key="1">
    <citation type="submission" date="2016-06" db="EMBL/GenBank/DDBJ databases">
        <title>Draft Genome sequence of the fungus Inonotus baumii.</title>
        <authorList>
            <person name="Zhu H."/>
            <person name="Lin W."/>
        </authorList>
    </citation>
    <scope>NUCLEOTIDE SEQUENCE</scope>
    <source>
        <strain evidence="2">821</strain>
    </source>
</reference>
<dbReference type="AlphaFoldDB" id="A0A9Q5NBI4"/>
<evidence type="ECO:0000313" key="3">
    <source>
        <dbReference type="Proteomes" id="UP000757232"/>
    </source>
</evidence>
<sequence>MPRPTAADTARIPPTQTKPANESGKGPSPARAQGGAARVPNVGQESAPTPKASGGARNGAKGGRAPGKK</sequence>
<gene>
    <name evidence="2" type="ORF">A7U60_g1623</name>
</gene>
<accession>A0A9Q5NBI4</accession>
<keyword evidence="3" id="KW-1185">Reference proteome</keyword>
<feature type="region of interest" description="Disordered" evidence="1">
    <location>
        <begin position="1"/>
        <end position="69"/>
    </location>
</feature>
<name>A0A9Q5NBI4_SANBA</name>
<dbReference type="EMBL" id="LNZH02000104">
    <property type="protein sequence ID" value="OCB91141.1"/>
    <property type="molecule type" value="Genomic_DNA"/>
</dbReference>
<evidence type="ECO:0000256" key="1">
    <source>
        <dbReference type="SAM" id="MobiDB-lite"/>
    </source>
</evidence>
<organism evidence="2 3">
    <name type="scientific">Sanghuangporus baumii</name>
    <name type="common">Phellinus baumii</name>
    <dbReference type="NCBI Taxonomy" id="108892"/>
    <lineage>
        <taxon>Eukaryota</taxon>
        <taxon>Fungi</taxon>
        <taxon>Dikarya</taxon>
        <taxon>Basidiomycota</taxon>
        <taxon>Agaricomycotina</taxon>
        <taxon>Agaricomycetes</taxon>
        <taxon>Hymenochaetales</taxon>
        <taxon>Hymenochaetaceae</taxon>
        <taxon>Sanghuangporus</taxon>
    </lineage>
</organism>
<proteinExistence type="predicted"/>
<evidence type="ECO:0000313" key="2">
    <source>
        <dbReference type="EMBL" id="OCB91141.1"/>
    </source>
</evidence>
<protein>
    <submittedName>
        <fullName evidence="2">Uncharacterized protein</fullName>
    </submittedName>
</protein>